<organism evidence="1 2">
    <name type="scientific">Polaribacter ponticola</name>
    <dbReference type="NCBI Taxonomy" id="2978475"/>
    <lineage>
        <taxon>Bacteria</taxon>
        <taxon>Pseudomonadati</taxon>
        <taxon>Bacteroidota</taxon>
        <taxon>Flavobacteriia</taxon>
        <taxon>Flavobacteriales</taxon>
        <taxon>Flavobacteriaceae</taxon>
    </lineage>
</organism>
<protein>
    <recommendedName>
        <fullName evidence="3">Toxin-antitoxin system, antitoxin component, ribbon-helix-helix domain protein</fullName>
    </recommendedName>
</protein>
<gene>
    <name evidence="1" type="ORF">N5A56_005305</name>
</gene>
<evidence type="ECO:0000313" key="1">
    <source>
        <dbReference type="EMBL" id="MDD7913874.1"/>
    </source>
</evidence>
<keyword evidence="2" id="KW-1185">Reference proteome</keyword>
<comment type="caution">
    <text evidence="1">The sequence shown here is derived from an EMBL/GenBank/DDBJ whole genome shotgun (WGS) entry which is preliminary data.</text>
</comment>
<dbReference type="Proteomes" id="UP001151478">
    <property type="component" value="Unassembled WGS sequence"/>
</dbReference>
<evidence type="ECO:0008006" key="3">
    <source>
        <dbReference type="Google" id="ProtNLM"/>
    </source>
</evidence>
<dbReference type="EMBL" id="JAOSLC020000003">
    <property type="protein sequence ID" value="MDD7913874.1"/>
    <property type="molecule type" value="Genomic_DNA"/>
</dbReference>
<dbReference type="RefSeq" id="WP_265724551.1">
    <property type="nucleotide sequence ID" value="NZ_JAOSLC020000003.1"/>
</dbReference>
<proteinExistence type="predicted"/>
<accession>A0ABT5S6Z4</accession>
<evidence type="ECO:0000313" key="2">
    <source>
        <dbReference type="Proteomes" id="UP001151478"/>
    </source>
</evidence>
<name>A0ABT5S6Z4_9FLAO</name>
<reference evidence="1" key="1">
    <citation type="submission" date="2023-02" db="EMBL/GenBank/DDBJ databases">
        <title>Polaribacter ponticola sp. nov., isolated from seawater.</title>
        <authorList>
            <person name="Baek J.H."/>
            <person name="Kim J.M."/>
            <person name="Choi D.G."/>
            <person name="Jeon C.O."/>
        </authorList>
    </citation>
    <scope>NUCLEOTIDE SEQUENCE</scope>
    <source>
        <strain evidence="1">MSW5</strain>
    </source>
</reference>
<sequence>MSLQARKLSLIEYLISLKDETLFKKIETSVLELKDSKLSVFTEDELILRAEESNADYLNGNYSIQEDLEKESKNW</sequence>